<feature type="transmembrane region" description="Helical" evidence="5">
    <location>
        <begin position="169"/>
        <end position="187"/>
    </location>
</feature>
<comment type="caution">
    <text evidence="7">The sequence shown here is derived from an EMBL/GenBank/DDBJ whole genome shotgun (WGS) entry which is preliminary data.</text>
</comment>
<evidence type="ECO:0000256" key="3">
    <source>
        <dbReference type="ARBA" id="ARBA00022989"/>
    </source>
</evidence>
<dbReference type="InterPro" id="IPR011701">
    <property type="entry name" value="MFS"/>
</dbReference>
<organism evidence="7 8">
    <name type="scientific">Diaporthe australafricana</name>
    <dbReference type="NCBI Taxonomy" id="127596"/>
    <lineage>
        <taxon>Eukaryota</taxon>
        <taxon>Fungi</taxon>
        <taxon>Dikarya</taxon>
        <taxon>Ascomycota</taxon>
        <taxon>Pezizomycotina</taxon>
        <taxon>Sordariomycetes</taxon>
        <taxon>Sordariomycetidae</taxon>
        <taxon>Diaporthales</taxon>
        <taxon>Diaporthaceae</taxon>
        <taxon>Diaporthe</taxon>
    </lineage>
</organism>
<dbReference type="PANTHER" id="PTHR23502:SF26">
    <property type="entry name" value="MAJOR FACILITATOR SUPERFAMILY (MFS) PROFILE DOMAIN-CONTAINING PROTEIN"/>
    <property type="match status" value="1"/>
</dbReference>
<evidence type="ECO:0000313" key="7">
    <source>
        <dbReference type="EMBL" id="KAL1869388.1"/>
    </source>
</evidence>
<gene>
    <name evidence="7" type="ORF">Daus18300_005600</name>
</gene>
<dbReference type="SUPFAM" id="SSF103473">
    <property type="entry name" value="MFS general substrate transporter"/>
    <property type="match status" value="1"/>
</dbReference>
<feature type="transmembrane region" description="Helical" evidence="5">
    <location>
        <begin position="440"/>
        <end position="457"/>
    </location>
</feature>
<feature type="transmembrane region" description="Helical" evidence="5">
    <location>
        <begin position="101"/>
        <end position="122"/>
    </location>
</feature>
<sequence>MSGATTQVPSESSTRSSSPFFSLDSAFQKTGPANARNSIWAYPLDNRNNFDNKYAPSITPGSSPPYTRQGSVVDLVQKPYTVFACLEPNGPYHVFSHRRKWAIVILIGIAGLFSGLSSNIYFPALDAIAKDFHVSLQAVSLTITSYLICQAISPIIWGSLADGLGRRPIYMASFGVYIIANIALSFSPNYAVLLVFRGLQAVGSASTVSIGNGVIQDITPSSERGSFISFYQAIRNFSIAVGPVLGGVLTKYLGFHAIFIFLLILSSLTLASLVIFLPETMRTIAGNGTVPLRGIYQPLTECFGAKSKHYTQDPPKQSPRLRVNLEMFTSPLKLLIQKDILTNLFFGGVVYAIWSMVTSSTTGLLKDRFHLDETMIGLAYLPNGIGTIVGSAIVAKLMTRDFRACEDAYKSDNNLPDDYTIPTRAIPAGFPIEHARLRNLWWIVALFIATVIGYGFSMSVPQSVSSRAGYIAVPLALQFLIAATSNAVFAANQTLVSDLCPGKGASATAMNNLVRCSLGAVGVAVIDPTIQEMGPEYAFLTLAIVMACCAPLAALTWCFGQRWRVERMSKAKA</sequence>
<dbReference type="Proteomes" id="UP001583177">
    <property type="component" value="Unassembled WGS sequence"/>
</dbReference>
<evidence type="ECO:0000256" key="5">
    <source>
        <dbReference type="SAM" id="Phobius"/>
    </source>
</evidence>
<comment type="subcellular location">
    <subcellularLocation>
        <location evidence="1">Membrane</location>
        <topology evidence="1">Multi-pass membrane protein</topology>
    </subcellularLocation>
</comment>
<name>A0ABR3X0A1_9PEZI</name>
<keyword evidence="8" id="KW-1185">Reference proteome</keyword>
<feature type="domain" description="Major facilitator superfamily (MFS) profile" evidence="6">
    <location>
        <begin position="103"/>
        <end position="564"/>
    </location>
</feature>
<protein>
    <recommendedName>
        <fullName evidence="6">Major facilitator superfamily (MFS) profile domain-containing protein</fullName>
    </recommendedName>
</protein>
<evidence type="ECO:0000313" key="8">
    <source>
        <dbReference type="Proteomes" id="UP001583177"/>
    </source>
</evidence>
<dbReference type="InterPro" id="IPR020846">
    <property type="entry name" value="MFS_dom"/>
</dbReference>
<feature type="transmembrane region" description="Helical" evidence="5">
    <location>
        <begin position="377"/>
        <end position="395"/>
    </location>
</feature>
<feature type="transmembrane region" description="Helical" evidence="5">
    <location>
        <begin position="253"/>
        <end position="277"/>
    </location>
</feature>
<reference evidence="7 8" key="1">
    <citation type="journal article" date="2024" name="IMA Fungus">
        <title>IMA Genome - F19 : A genome assembly and annotation guide to empower mycologists, including annotated draft genome sequences of Ceratocystis pirilliformis, Diaporthe australafricana, Fusarium ophioides, Paecilomyces lecythidis, and Sporothrix stenoceras.</title>
        <authorList>
            <person name="Aylward J."/>
            <person name="Wilson A.M."/>
            <person name="Visagie C.M."/>
            <person name="Spraker J."/>
            <person name="Barnes I."/>
            <person name="Buitendag C."/>
            <person name="Ceriani C."/>
            <person name="Del Mar Angel L."/>
            <person name="du Plessis D."/>
            <person name="Fuchs T."/>
            <person name="Gasser K."/>
            <person name="Kramer D."/>
            <person name="Li W."/>
            <person name="Munsamy K."/>
            <person name="Piso A."/>
            <person name="Price J.L."/>
            <person name="Sonnekus B."/>
            <person name="Thomas C."/>
            <person name="van der Nest A."/>
            <person name="van Dijk A."/>
            <person name="van Heerden A."/>
            <person name="van Vuuren N."/>
            <person name="Yilmaz N."/>
            <person name="Duong T.A."/>
            <person name="van der Merwe N.A."/>
            <person name="Wingfield M.J."/>
            <person name="Wingfield B.D."/>
        </authorList>
    </citation>
    <scope>NUCLEOTIDE SEQUENCE [LARGE SCALE GENOMIC DNA]</scope>
    <source>
        <strain evidence="7 8">CMW 18300</strain>
    </source>
</reference>
<evidence type="ECO:0000256" key="1">
    <source>
        <dbReference type="ARBA" id="ARBA00004141"/>
    </source>
</evidence>
<dbReference type="PROSITE" id="PS50850">
    <property type="entry name" value="MFS"/>
    <property type="match status" value="1"/>
</dbReference>
<keyword evidence="4 5" id="KW-0472">Membrane</keyword>
<dbReference type="EMBL" id="JAWRVE010000041">
    <property type="protein sequence ID" value="KAL1869388.1"/>
    <property type="molecule type" value="Genomic_DNA"/>
</dbReference>
<dbReference type="InterPro" id="IPR036259">
    <property type="entry name" value="MFS_trans_sf"/>
</dbReference>
<proteinExistence type="predicted"/>
<evidence type="ECO:0000259" key="6">
    <source>
        <dbReference type="PROSITE" id="PS50850"/>
    </source>
</evidence>
<feature type="transmembrane region" description="Helical" evidence="5">
    <location>
        <begin position="537"/>
        <end position="560"/>
    </location>
</feature>
<dbReference type="PANTHER" id="PTHR23502">
    <property type="entry name" value="MAJOR FACILITATOR SUPERFAMILY"/>
    <property type="match status" value="1"/>
</dbReference>
<keyword evidence="3 5" id="KW-1133">Transmembrane helix</keyword>
<feature type="transmembrane region" description="Helical" evidence="5">
    <location>
        <begin position="512"/>
        <end position="531"/>
    </location>
</feature>
<evidence type="ECO:0000256" key="4">
    <source>
        <dbReference type="ARBA" id="ARBA00023136"/>
    </source>
</evidence>
<feature type="transmembrane region" description="Helical" evidence="5">
    <location>
        <begin position="469"/>
        <end position="491"/>
    </location>
</feature>
<feature type="transmembrane region" description="Helical" evidence="5">
    <location>
        <begin position="134"/>
        <end position="157"/>
    </location>
</feature>
<evidence type="ECO:0000256" key="2">
    <source>
        <dbReference type="ARBA" id="ARBA00022692"/>
    </source>
</evidence>
<dbReference type="Gene3D" id="1.20.1250.20">
    <property type="entry name" value="MFS general substrate transporter like domains"/>
    <property type="match status" value="1"/>
</dbReference>
<feature type="transmembrane region" description="Helical" evidence="5">
    <location>
        <begin position="340"/>
        <end position="357"/>
    </location>
</feature>
<accession>A0ABR3X0A1</accession>
<dbReference type="Pfam" id="PF07690">
    <property type="entry name" value="MFS_1"/>
    <property type="match status" value="1"/>
</dbReference>
<keyword evidence="2 5" id="KW-0812">Transmembrane</keyword>